<feature type="compositionally biased region" description="Acidic residues" evidence="1">
    <location>
        <begin position="28"/>
        <end position="37"/>
    </location>
</feature>
<proteinExistence type="predicted"/>
<organism evidence="2 3">
    <name type="scientific">Pristionchus pacificus</name>
    <name type="common">Parasitic nematode worm</name>
    <dbReference type="NCBI Taxonomy" id="54126"/>
    <lineage>
        <taxon>Eukaryota</taxon>
        <taxon>Metazoa</taxon>
        <taxon>Ecdysozoa</taxon>
        <taxon>Nematoda</taxon>
        <taxon>Chromadorea</taxon>
        <taxon>Rhabditida</taxon>
        <taxon>Rhabditina</taxon>
        <taxon>Diplogasteromorpha</taxon>
        <taxon>Diplogasteroidea</taxon>
        <taxon>Neodiplogasteridae</taxon>
        <taxon>Pristionchus</taxon>
    </lineage>
</organism>
<gene>
    <name evidence="2" type="primary">WBGene00283805</name>
</gene>
<protein>
    <submittedName>
        <fullName evidence="2">Uncharacterized protein</fullName>
    </submittedName>
</protein>
<keyword evidence="3" id="KW-1185">Reference proteome</keyword>
<accession>A0A8R1Z8A3</accession>
<dbReference type="EnsemblMetazoa" id="PPA45436.1">
    <property type="protein sequence ID" value="PPA45436.1"/>
    <property type="gene ID" value="WBGene00283805"/>
</dbReference>
<evidence type="ECO:0000313" key="3">
    <source>
        <dbReference type="Proteomes" id="UP000005239"/>
    </source>
</evidence>
<evidence type="ECO:0000313" key="2">
    <source>
        <dbReference type="EnsemblMetazoa" id="PPA45436.1"/>
    </source>
</evidence>
<feature type="region of interest" description="Disordered" evidence="1">
    <location>
        <begin position="1"/>
        <end position="75"/>
    </location>
</feature>
<feature type="compositionally biased region" description="Basic and acidic residues" evidence="1">
    <location>
        <begin position="1"/>
        <end position="27"/>
    </location>
</feature>
<name>A0A2A6C4X0_PRIPA</name>
<reference evidence="3" key="1">
    <citation type="journal article" date="2008" name="Nat. Genet.">
        <title>The Pristionchus pacificus genome provides a unique perspective on nematode lifestyle and parasitism.</title>
        <authorList>
            <person name="Dieterich C."/>
            <person name="Clifton S.W."/>
            <person name="Schuster L.N."/>
            <person name="Chinwalla A."/>
            <person name="Delehaunty K."/>
            <person name="Dinkelacker I."/>
            <person name="Fulton L."/>
            <person name="Fulton R."/>
            <person name="Godfrey J."/>
            <person name="Minx P."/>
            <person name="Mitreva M."/>
            <person name="Roeseler W."/>
            <person name="Tian H."/>
            <person name="Witte H."/>
            <person name="Yang S.P."/>
            <person name="Wilson R.K."/>
            <person name="Sommer R.J."/>
        </authorList>
    </citation>
    <scope>NUCLEOTIDE SEQUENCE [LARGE SCALE GENOMIC DNA]</scope>
    <source>
        <strain evidence="3">PS312</strain>
    </source>
</reference>
<dbReference type="Proteomes" id="UP000005239">
    <property type="component" value="Unassembled WGS sequence"/>
</dbReference>
<evidence type="ECO:0000256" key="1">
    <source>
        <dbReference type="SAM" id="MobiDB-lite"/>
    </source>
</evidence>
<reference evidence="2" key="2">
    <citation type="submission" date="2022-06" db="UniProtKB">
        <authorList>
            <consortium name="EnsemblMetazoa"/>
        </authorList>
    </citation>
    <scope>IDENTIFICATION</scope>
    <source>
        <strain evidence="2">PS312</strain>
    </source>
</reference>
<accession>A0A2A6C4X0</accession>
<dbReference type="AlphaFoldDB" id="A0A2A6C4X0"/>
<sequence length="75" mass="9352">MDPLREEKEKREREMERRNQVEMMRMEEYDDDDDRSEDGERVCRCIERKRRRKNGERQENGMDQPLNLYPTTNND</sequence>